<dbReference type="PANTHER" id="PTHR10139:SF1">
    <property type="entry name" value="DOUBLE-STRAND BREAK REPAIR PROTEIN MRE11"/>
    <property type="match status" value="1"/>
</dbReference>
<dbReference type="Gene3D" id="3.30.110.110">
    <property type="entry name" value="Mre11, capping domain"/>
    <property type="match status" value="1"/>
</dbReference>
<feature type="domain" description="Mre11 DNA-binding" evidence="1">
    <location>
        <begin position="15"/>
        <end position="161"/>
    </location>
</feature>
<dbReference type="GO" id="GO:0030870">
    <property type="term" value="C:Mre11 complex"/>
    <property type="evidence" value="ECO:0007669"/>
    <property type="project" value="TreeGrafter"/>
</dbReference>
<comment type="caution">
    <text evidence="2">The sequence shown here is derived from an EMBL/GenBank/DDBJ whole genome shotgun (WGS) entry which is preliminary data.</text>
</comment>
<dbReference type="AlphaFoldDB" id="A0A0R0LZ09"/>
<accession>A0A0R0LZ09</accession>
<organism evidence="2 3">
    <name type="scientific">Pseudoloma neurophilia</name>
    <dbReference type="NCBI Taxonomy" id="146866"/>
    <lineage>
        <taxon>Eukaryota</taxon>
        <taxon>Fungi</taxon>
        <taxon>Fungi incertae sedis</taxon>
        <taxon>Microsporidia</taxon>
        <taxon>Pseudoloma</taxon>
    </lineage>
</organism>
<dbReference type="PANTHER" id="PTHR10139">
    <property type="entry name" value="DOUBLE-STRAND BREAK REPAIR PROTEIN MRE11"/>
    <property type="match status" value="1"/>
</dbReference>
<dbReference type="GO" id="GO:0000723">
    <property type="term" value="P:telomere maintenance"/>
    <property type="evidence" value="ECO:0007669"/>
    <property type="project" value="TreeGrafter"/>
</dbReference>
<name>A0A0R0LZ09_9MICR</name>
<dbReference type="GO" id="GO:0042138">
    <property type="term" value="P:meiotic DNA double-strand break formation"/>
    <property type="evidence" value="ECO:0007669"/>
    <property type="project" value="TreeGrafter"/>
</dbReference>
<proteinExistence type="predicted"/>
<evidence type="ECO:0000259" key="1">
    <source>
        <dbReference type="SMART" id="SM01347"/>
    </source>
</evidence>
<evidence type="ECO:0000313" key="3">
    <source>
        <dbReference type="Proteomes" id="UP000051530"/>
    </source>
</evidence>
<dbReference type="GO" id="GO:0007095">
    <property type="term" value="P:mitotic G2 DNA damage checkpoint signaling"/>
    <property type="evidence" value="ECO:0007669"/>
    <property type="project" value="TreeGrafter"/>
</dbReference>
<dbReference type="OrthoDB" id="30417at2759"/>
<dbReference type="GO" id="GO:0097552">
    <property type="term" value="P:mitochondrial double-strand break repair via homologous recombination"/>
    <property type="evidence" value="ECO:0007669"/>
    <property type="project" value="TreeGrafter"/>
</dbReference>
<dbReference type="GO" id="GO:0000724">
    <property type="term" value="P:double-strand break repair via homologous recombination"/>
    <property type="evidence" value="ECO:0007669"/>
    <property type="project" value="TreeGrafter"/>
</dbReference>
<dbReference type="Pfam" id="PF04152">
    <property type="entry name" value="Mre11_DNA_bind"/>
    <property type="match status" value="1"/>
</dbReference>
<dbReference type="GO" id="GO:0000014">
    <property type="term" value="F:single-stranded DNA endodeoxyribonuclease activity"/>
    <property type="evidence" value="ECO:0007669"/>
    <property type="project" value="TreeGrafter"/>
</dbReference>
<dbReference type="Proteomes" id="UP000051530">
    <property type="component" value="Unassembled WGS sequence"/>
</dbReference>
<dbReference type="GO" id="GO:0030145">
    <property type="term" value="F:manganese ion binding"/>
    <property type="evidence" value="ECO:0007669"/>
    <property type="project" value="InterPro"/>
</dbReference>
<sequence>DDHIKNGDNSSDLKVKIDKFPLKCVRPFVYETISIESNVEIVDKLEEMIDSVQKCDSCPIDNFCDRCKPLIRLRIFTQEIINKLPFQNEFNNRVANPGEMLHIMKRKESKNDQMDKNSIKTDEKKKQDTIVTFQDIFLSVLKNTKLNIIPEYLTAKKVDEFIEKENKMAITEMVDEIIQYSNLQTLDENMVSKKSNIEEDKEFAQNVRTDLNKKYISYFNSITDTDFYSQAQQMGLFEEELTQSNTQIQETDKIKEIEQGFLVDESDDFSNLNQKKKLNVSGHFDKSSYKMENMAKVRKNDRDFLLDEEINDKGFLLDEEINDKGFLLDEEINDKGFLLDEEDKKKHEKKSYKWSDLI</sequence>
<dbReference type="EMBL" id="LGUB01001028">
    <property type="protein sequence ID" value="KRH92308.1"/>
    <property type="molecule type" value="Genomic_DNA"/>
</dbReference>
<dbReference type="GO" id="GO:0006303">
    <property type="term" value="P:double-strand break repair via nonhomologous end joining"/>
    <property type="evidence" value="ECO:0007669"/>
    <property type="project" value="TreeGrafter"/>
</dbReference>
<protein>
    <submittedName>
        <fullName evidence="2">Double strand break repair protein MRE11A isoform</fullName>
    </submittedName>
</protein>
<dbReference type="InterPro" id="IPR007281">
    <property type="entry name" value="Mre11_DNA-bd"/>
</dbReference>
<feature type="non-terminal residue" evidence="2">
    <location>
        <position position="1"/>
    </location>
</feature>
<dbReference type="SMART" id="SM01347">
    <property type="entry name" value="Mre11_DNA_bind"/>
    <property type="match status" value="1"/>
</dbReference>
<reference evidence="2 3" key="1">
    <citation type="submission" date="2015-07" db="EMBL/GenBank/DDBJ databases">
        <title>The genome of Pseudoloma neurophilia, a relevant intracellular parasite of the zebrafish.</title>
        <authorList>
            <person name="Ndikumana S."/>
            <person name="Pelin A."/>
            <person name="Sanders J."/>
            <person name="Corradi N."/>
        </authorList>
    </citation>
    <scope>NUCLEOTIDE SEQUENCE [LARGE SCALE GENOMIC DNA]</scope>
    <source>
        <strain evidence="2 3">MK1</strain>
    </source>
</reference>
<dbReference type="InterPro" id="IPR038487">
    <property type="entry name" value="Mre11_capping_dom"/>
</dbReference>
<dbReference type="GO" id="GO:0035861">
    <property type="term" value="C:site of double-strand break"/>
    <property type="evidence" value="ECO:0007669"/>
    <property type="project" value="TreeGrafter"/>
</dbReference>
<keyword evidence="3" id="KW-1185">Reference proteome</keyword>
<gene>
    <name evidence="2" type="ORF">M153_78590001090</name>
</gene>
<dbReference type="VEuPathDB" id="MicrosporidiaDB:M153_78590001090"/>
<evidence type="ECO:0000313" key="2">
    <source>
        <dbReference type="EMBL" id="KRH92308.1"/>
    </source>
</evidence>